<dbReference type="GO" id="GO:0008757">
    <property type="term" value="F:S-adenosylmethionine-dependent methyltransferase activity"/>
    <property type="evidence" value="ECO:0007669"/>
    <property type="project" value="UniProtKB-ARBA"/>
</dbReference>
<keyword evidence="2" id="KW-1185">Reference proteome</keyword>
<dbReference type="PANTHER" id="PTHR14614">
    <property type="entry name" value="HEPATOCELLULAR CARCINOMA-ASSOCIATED ANTIGEN"/>
    <property type="match status" value="1"/>
</dbReference>
<dbReference type="SUPFAM" id="SSF53335">
    <property type="entry name" value="S-adenosyl-L-methionine-dependent methyltransferases"/>
    <property type="match status" value="1"/>
</dbReference>
<gene>
    <name evidence="1" type="ORF">C8F04DRAFT_1061516</name>
</gene>
<proteinExistence type="predicted"/>
<dbReference type="Proteomes" id="UP001218188">
    <property type="component" value="Unassembled WGS sequence"/>
</dbReference>
<name>A0AAD6TI73_9AGAR</name>
<protein>
    <recommendedName>
        <fullName evidence="3">Methyltransferase-domain-containing protein</fullName>
    </recommendedName>
</protein>
<dbReference type="Pfam" id="PF10294">
    <property type="entry name" value="Methyltransf_16"/>
    <property type="match status" value="1"/>
</dbReference>
<dbReference type="Gene3D" id="3.40.50.150">
    <property type="entry name" value="Vaccinia Virus protein VP39"/>
    <property type="match status" value="1"/>
</dbReference>
<dbReference type="GO" id="GO:0005737">
    <property type="term" value="C:cytoplasm"/>
    <property type="evidence" value="ECO:0007669"/>
    <property type="project" value="TreeGrafter"/>
</dbReference>
<dbReference type="AlphaFoldDB" id="A0AAD6TI73"/>
<evidence type="ECO:0008006" key="3">
    <source>
        <dbReference type="Google" id="ProtNLM"/>
    </source>
</evidence>
<accession>A0AAD6TI73</accession>
<dbReference type="EMBL" id="JARJCM010000002">
    <property type="protein sequence ID" value="KAJ7046724.1"/>
    <property type="molecule type" value="Genomic_DNA"/>
</dbReference>
<dbReference type="InterPro" id="IPR029063">
    <property type="entry name" value="SAM-dependent_MTases_sf"/>
</dbReference>
<reference evidence="1" key="1">
    <citation type="submission" date="2023-03" db="EMBL/GenBank/DDBJ databases">
        <title>Massive genome expansion in bonnet fungi (Mycena s.s.) driven by repeated elements and novel gene families across ecological guilds.</title>
        <authorList>
            <consortium name="Lawrence Berkeley National Laboratory"/>
            <person name="Harder C.B."/>
            <person name="Miyauchi S."/>
            <person name="Viragh M."/>
            <person name="Kuo A."/>
            <person name="Thoen E."/>
            <person name="Andreopoulos B."/>
            <person name="Lu D."/>
            <person name="Skrede I."/>
            <person name="Drula E."/>
            <person name="Henrissat B."/>
            <person name="Morin E."/>
            <person name="Kohler A."/>
            <person name="Barry K."/>
            <person name="LaButti K."/>
            <person name="Morin E."/>
            <person name="Salamov A."/>
            <person name="Lipzen A."/>
            <person name="Mereny Z."/>
            <person name="Hegedus B."/>
            <person name="Baldrian P."/>
            <person name="Stursova M."/>
            <person name="Weitz H."/>
            <person name="Taylor A."/>
            <person name="Grigoriev I.V."/>
            <person name="Nagy L.G."/>
            <person name="Martin F."/>
            <person name="Kauserud H."/>
        </authorList>
    </citation>
    <scope>NUCLEOTIDE SEQUENCE</scope>
    <source>
        <strain evidence="1">CBHHK200</strain>
    </source>
</reference>
<evidence type="ECO:0000313" key="2">
    <source>
        <dbReference type="Proteomes" id="UP001218188"/>
    </source>
</evidence>
<sequence>MRAIELGSGIGLSSLALAHLGCHTIATDLPWVISTCLAKNIENNRAILPPGAGELSVRELDWTVPSEQWLWDHDTIIASPACSPPEPQQSPHKFDIIVSADTVYSLELVTPFLRTLHALCTSSASRIPMVFICIERRDPAVINQMLQDAQSIWHFVVTRVPPRKLSKALEKSGFKWDKDDWDGVELWKLTYRG</sequence>
<dbReference type="GO" id="GO:0005634">
    <property type="term" value="C:nucleus"/>
    <property type="evidence" value="ECO:0007669"/>
    <property type="project" value="TreeGrafter"/>
</dbReference>
<dbReference type="PANTHER" id="PTHR14614:SF162">
    <property type="entry name" value="EXPRESSED PROTEIN"/>
    <property type="match status" value="1"/>
</dbReference>
<evidence type="ECO:0000313" key="1">
    <source>
        <dbReference type="EMBL" id="KAJ7046724.1"/>
    </source>
</evidence>
<dbReference type="InterPro" id="IPR019410">
    <property type="entry name" value="Methyltransf_16"/>
</dbReference>
<comment type="caution">
    <text evidence="1">The sequence shown here is derived from an EMBL/GenBank/DDBJ whole genome shotgun (WGS) entry which is preliminary data.</text>
</comment>
<organism evidence="1 2">
    <name type="scientific">Mycena alexandri</name>
    <dbReference type="NCBI Taxonomy" id="1745969"/>
    <lineage>
        <taxon>Eukaryota</taxon>
        <taxon>Fungi</taxon>
        <taxon>Dikarya</taxon>
        <taxon>Basidiomycota</taxon>
        <taxon>Agaricomycotina</taxon>
        <taxon>Agaricomycetes</taxon>
        <taxon>Agaricomycetidae</taxon>
        <taxon>Agaricales</taxon>
        <taxon>Marasmiineae</taxon>
        <taxon>Mycenaceae</taxon>
        <taxon>Mycena</taxon>
    </lineage>
</organism>